<dbReference type="InterPro" id="IPR008929">
    <property type="entry name" value="Chondroitin_lyas"/>
</dbReference>
<keyword evidence="1" id="KW-0732">Signal</keyword>
<dbReference type="Gene3D" id="1.50.10.100">
    <property type="entry name" value="Chondroitin AC/alginate lyase"/>
    <property type="match status" value="1"/>
</dbReference>
<feature type="chain" id="PRO_5002566926" evidence="1">
    <location>
        <begin position="21"/>
        <end position="248"/>
    </location>
</feature>
<sequence length="248" mass="27225">MLPHGYLVLSSCALWHLAMGLPGSVQPRANFVHPGILIDEAQAELIRTKAYANKAITFMDSWASTIKAHNNTNSPLQSGWVASTWARAAELIRYSNAGWSAASITKFEGMLRNVYLPLVKNGAPNYMGNWDLVMAEAAIFIGVFLNDQTVYDAGMTKFLNRVPAYIYLESDGNLPKTAPGDTTTSTQAGIVTYWQGQSVFNVSVTEVSFRALSGRLGYDMPYTEELTLNQRPAGTNKLFVGWETLTNA</sequence>
<feature type="signal peptide" evidence="1">
    <location>
        <begin position="1"/>
        <end position="20"/>
    </location>
</feature>
<evidence type="ECO:0000313" key="2">
    <source>
        <dbReference type="EMBL" id="CRK23639.1"/>
    </source>
</evidence>
<organism evidence="2 3">
    <name type="scientific">Verticillium longisporum</name>
    <name type="common">Verticillium dahliae var. longisporum</name>
    <dbReference type="NCBI Taxonomy" id="100787"/>
    <lineage>
        <taxon>Eukaryota</taxon>
        <taxon>Fungi</taxon>
        <taxon>Dikarya</taxon>
        <taxon>Ascomycota</taxon>
        <taxon>Pezizomycotina</taxon>
        <taxon>Sordariomycetes</taxon>
        <taxon>Hypocreomycetidae</taxon>
        <taxon>Glomerellales</taxon>
        <taxon>Plectosphaerellaceae</taxon>
        <taxon>Verticillium</taxon>
    </lineage>
</organism>
<reference evidence="3" key="1">
    <citation type="submission" date="2015-05" db="EMBL/GenBank/DDBJ databases">
        <authorList>
            <person name="Fogelqvist Johan"/>
        </authorList>
    </citation>
    <scope>NUCLEOTIDE SEQUENCE [LARGE SCALE GENOMIC DNA]</scope>
</reference>
<gene>
    <name evidence="2" type="ORF">BN1723_013059</name>
</gene>
<protein>
    <submittedName>
        <fullName evidence="2">Uncharacterized protein</fullName>
    </submittedName>
</protein>
<dbReference type="Proteomes" id="UP000045706">
    <property type="component" value="Unassembled WGS sequence"/>
</dbReference>
<dbReference type="SUPFAM" id="SSF48230">
    <property type="entry name" value="Chondroitin AC/alginate lyase"/>
    <property type="match status" value="1"/>
</dbReference>
<proteinExistence type="predicted"/>
<dbReference type="EMBL" id="CVQI01015002">
    <property type="protein sequence ID" value="CRK23639.1"/>
    <property type="molecule type" value="Genomic_DNA"/>
</dbReference>
<name>A0A0G4LNY5_VERLO</name>
<evidence type="ECO:0000256" key="1">
    <source>
        <dbReference type="SAM" id="SignalP"/>
    </source>
</evidence>
<accession>A0A0G4LNY5</accession>
<evidence type="ECO:0000313" key="3">
    <source>
        <dbReference type="Proteomes" id="UP000045706"/>
    </source>
</evidence>
<dbReference type="AlphaFoldDB" id="A0A0G4LNY5"/>